<dbReference type="CDD" id="cd02440">
    <property type="entry name" value="AdoMet_MTases"/>
    <property type="match status" value="1"/>
</dbReference>
<dbReference type="GO" id="GO:0008170">
    <property type="term" value="F:N-methyltransferase activity"/>
    <property type="evidence" value="ECO:0007669"/>
    <property type="project" value="UniProtKB-ARBA"/>
</dbReference>
<dbReference type="PANTHER" id="PTHR47816:SF5">
    <property type="entry name" value="RIBOSOMAL RNA LARGE SUBUNIT METHYLTRANSFERASE G"/>
    <property type="match status" value="1"/>
</dbReference>
<dbReference type="InterPro" id="IPR058679">
    <property type="entry name" value="RlmG_N"/>
</dbReference>
<dbReference type="OrthoDB" id="29650at2"/>
<protein>
    <submittedName>
        <fullName evidence="7">rRNA (Guanine-N2)-methyltransferase</fullName>
    </submittedName>
</protein>
<dbReference type="RefSeq" id="WP_094364879.1">
    <property type="nucleotide sequence ID" value="NZ_NMVQ01000043.1"/>
</dbReference>
<feature type="domain" description="Methyltransferase small" evidence="5">
    <location>
        <begin position="154"/>
        <end position="320"/>
    </location>
</feature>
<sequence length="325" mass="34595">MDPVEALVWDEALSLTQTTGDPGPVLVLDSPALTAAARQRWSDVRAYDDLPADHTEAPLDAADVTLVLGRLPKSLGALEEYAQRIAATADPSAHLVLGGRTRHMTRSMNDTLASRFGEVRASLGRQKSRALIANHPTPGPVDWPRHRHHADLDLTLHAHGATFGGTRVDPGTRLLISALDRLTPPGPQAIDLGCGNGTLTAVLARRGLSVTAVDNSRAATAATRATLAANGLSATIQLADSLTGRPPDSADLIVTNPPFHVGTAKDTSPTLAMFRDAGRVLRPGGELWAVWNAHLPYLPALWRAVGRTAILTRDPRFIVTRSRVS</sequence>
<evidence type="ECO:0000313" key="8">
    <source>
        <dbReference type="Proteomes" id="UP000216311"/>
    </source>
</evidence>
<dbReference type="InterPro" id="IPR007848">
    <property type="entry name" value="Small_mtfrase_dom"/>
</dbReference>
<evidence type="ECO:0000256" key="3">
    <source>
        <dbReference type="ARBA" id="ARBA00022603"/>
    </source>
</evidence>
<dbReference type="Pfam" id="PF26049">
    <property type="entry name" value="RLMG_N"/>
    <property type="match status" value="1"/>
</dbReference>
<comment type="caution">
    <text evidence="7">The sequence shown here is derived from an EMBL/GenBank/DDBJ whole genome shotgun (WGS) entry which is preliminary data.</text>
</comment>
<dbReference type="InterPro" id="IPR029063">
    <property type="entry name" value="SAM-dependent_MTases_sf"/>
</dbReference>
<accession>A0A255GV18</accession>
<reference evidence="7 8" key="1">
    <citation type="submission" date="2017-07" db="EMBL/GenBank/DDBJ databases">
        <title>Draft whole genome sequences of clinical Proprionibacteriaceae strains.</title>
        <authorList>
            <person name="Bernier A.-M."/>
            <person name="Bernard K."/>
            <person name="Domingo M.-C."/>
        </authorList>
    </citation>
    <scope>NUCLEOTIDE SEQUENCE [LARGE SCALE GENOMIC DNA]</scope>
    <source>
        <strain evidence="7 8">NML 130396</strain>
    </source>
</reference>
<dbReference type="Gene3D" id="3.40.50.150">
    <property type="entry name" value="Vaccinia Virus protein VP39"/>
    <property type="match status" value="2"/>
</dbReference>
<evidence type="ECO:0000313" key="7">
    <source>
        <dbReference type="EMBL" id="OYO18646.1"/>
    </source>
</evidence>
<dbReference type="GO" id="GO:0003676">
    <property type="term" value="F:nucleic acid binding"/>
    <property type="evidence" value="ECO:0007669"/>
    <property type="project" value="InterPro"/>
</dbReference>
<evidence type="ECO:0000256" key="2">
    <source>
        <dbReference type="ARBA" id="ARBA00022552"/>
    </source>
</evidence>
<keyword evidence="1" id="KW-0963">Cytoplasm</keyword>
<dbReference type="PANTHER" id="PTHR47816">
    <property type="entry name" value="RIBOSOMAL RNA SMALL SUBUNIT METHYLTRANSFERASE C"/>
    <property type="match status" value="1"/>
</dbReference>
<dbReference type="AlphaFoldDB" id="A0A255GV18"/>
<evidence type="ECO:0000256" key="4">
    <source>
        <dbReference type="ARBA" id="ARBA00022679"/>
    </source>
</evidence>
<dbReference type="SUPFAM" id="SSF53335">
    <property type="entry name" value="S-adenosyl-L-methionine-dependent methyltransferases"/>
    <property type="match status" value="1"/>
</dbReference>
<dbReference type="GO" id="GO:0006364">
    <property type="term" value="P:rRNA processing"/>
    <property type="evidence" value="ECO:0007669"/>
    <property type="project" value="UniProtKB-KW"/>
</dbReference>
<dbReference type="EMBL" id="NMVQ01000043">
    <property type="protein sequence ID" value="OYO18646.1"/>
    <property type="molecule type" value="Genomic_DNA"/>
</dbReference>
<dbReference type="GO" id="GO:0032259">
    <property type="term" value="P:methylation"/>
    <property type="evidence" value="ECO:0007669"/>
    <property type="project" value="UniProtKB-KW"/>
</dbReference>
<gene>
    <name evidence="7" type="ORF">CGZ93_14590</name>
</gene>
<dbReference type="InterPro" id="IPR002052">
    <property type="entry name" value="DNA_methylase_N6_adenine_CS"/>
</dbReference>
<dbReference type="Pfam" id="PF05175">
    <property type="entry name" value="MTS"/>
    <property type="match status" value="1"/>
</dbReference>
<dbReference type="Proteomes" id="UP000216311">
    <property type="component" value="Unassembled WGS sequence"/>
</dbReference>
<proteinExistence type="predicted"/>
<keyword evidence="8" id="KW-1185">Reference proteome</keyword>
<keyword evidence="4 7" id="KW-0808">Transferase</keyword>
<feature type="domain" description="RlmG N-terminal" evidence="6">
    <location>
        <begin position="61"/>
        <end position="133"/>
    </location>
</feature>
<name>A0A255GV18_9ACTN</name>
<dbReference type="PROSITE" id="PS00092">
    <property type="entry name" value="N6_MTASE"/>
    <property type="match status" value="1"/>
</dbReference>
<evidence type="ECO:0000256" key="1">
    <source>
        <dbReference type="ARBA" id="ARBA00022490"/>
    </source>
</evidence>
<keyword evidence="2" id="KW-0698">rRNA processing</keyword>
<evidence type="ECO:0000259" key="5">
    <source>
        <dbReference type="Pfam" id="PF05175"/>
    </source>
</evidence>
<dbReference type="GO" id="GO:0008757">
    <property type="term" value="F:S-adenosylmethionine-dependent methyltransferase activity"/>
    <property type="evidence" value="ECO:0007669"/>
    <property type="project" value="InterPro"/>
</dbReference>
<organism evidence="7 8">
    <name type="scientific">Enemella dayhoffiae</name>
    <dbReference type="NCBI Taxonomy" id="2016507"/>
    <lineage>
        <taxon>Bacteria</taxon>
        <taxon>Bacillati</taxon>
        <taxon>Actinomycetota</taxon>
        <taxon>Actinomycetes</taxon>
        <taxon>Propionibacteriales</taxon>
        <taxon>Propionibacteriaceae</taxon>
        <taxon>Enemella</taxon>
    </lineage>
</organism>
<dbReference type="InterPro" id="IPR046977">
    <property type="entry name" value="RsmC/RlmG"/>
</dbReference>
<keyword evidence="3 7" id="KW-0489">Methyltransferase</keyword>
<evidence type="ECO:0000259" key="6">
    <source>
        <dbReference type="Pfam" id="PF26049"/>
    </source>
</evidence>